<feature type="transmembrane region" description="Helical" evidence="1">
    <location>
        <begin position="32"/>
        <end position="50"/>
    </location>
</feature>
<reference evidence="3" key="2">
    <citation type="journal article" date="2009" name="Microbiology">
        <title>From a consortium sequence to a unified sequence: the Bacillus subtilis 168 reference genome a decade later.</title>
        <authorList>
            <person name="Barbe V."/>
            <person name="Cruveiller S."/>
            <person name="Kunst F."/>
            <person name="Lenoble P."/>
            <person name="Meurice G."/>
            <person name="Sekowska A."/>
            <person name="Vallenet D."/>
            <person name="Wang T."/>
            <person name="Moszer I."/>
            <person name="Medigue C."/>
            <person name="Danchin A."/>
        </authorList>
    </citation>
    <scope>NUCLEOTIDE SEQUENCE</scope>
    <source>
        <strain evidence="3">168</strain>
    </source>
</reference>
<keyword evidence="1" id="KW-0472">Membrane</keyword>
<dbReference type="AlphaFoldDB" id="A0A2K4Z9J4"/>
<reference evidence="3" key="6">
    <citation type="journal article" date="2018" name="Microb. Biotechnol.">
        <title>Bacillus subtilis, the model Gram-positive bacterium: 20 years of annotation refinement.</title>
        <authorList>
            <person name="Borriss R."/>
            <person name="Danchin A."/>
            <person name="Harwood C.R."/>
            <person name="Medigue C."/>
            <person name="Rocha E.P.C."/>
            <person name="Sekowska A."/>
            <person name="Vallenet D."/>
        </authorList>
    </citation>
    <scope>NUCLEOTIDE SEQUENCE</scope>
    <source>
        <strain evidence="3">168</strain>
    </source>
</reference>
<dbReference type="EMBL" id="AL009126">
    <property type="protein sequence ID" value="SOX90562.1"/>
    <property type="molecule type" value="Genomic_DNA"/>
</dbReference>
<keyword evidence="1" id="KW-1133">Transmembrane helix</keyword>
<dbReference type="RefSeq" id="WP_119123063.1">
    <property type="nucleotide sequence ID" value="NC_000964.3"/>
</dbReference>
<dbReference type="EMBL" id="CP052842">
    <property type="protein sequence ID" value="QJP88375.1"/>
    <property type="molecule type" value="Genomic_DNA"/>
</dbReference>
<keyword evidence="4" id="KW-1185">Reference proteome</keyword>
<gene>
    <name evidence="3" type="ORF">BSU_18689</name>
    <name evidence="2" type="ORF">HIR78_10155</name>
</gene>
<dbReference type="Proteomes" id="UP000001570">
    <property type="component" value="Chromosome"/>
</dbReference>
<reference evidence="3" key="5">
    <citation type="submission" date="2013-01" db="EMBL/GenBank/DDBJ databases">
        <authorList>
            <consortium name="AMAbiotics and Genoscope"/>
            <person name="Genoscope - C.E.A."/>
        </authorList>
    </citation>
    <scope>NUCLEOTIDE SEQUENCE</scope>
    <source>
        <strain evidence="3">168</strain>
    </source>
</reference>
<organism evidence="3 4">
    <name type="scientific">Bacillus subtilis (strain 168)</name>
    <dbReference type="NCBI Taxonomy" id="224308"/>
    <lineage>
        <taxon>Bacteria</taxon>
        <taxon>Bacillati</taxon>
        <taxon>Bacillota</taxon>
        <taxon>Bacilli</taxon>
        <taxon>Bacillales</taxon>
        <taxon>Bacillaceae</taxon>
        <taxon>Bacillus</taxon>
    </lineage>
</organism>
<dbReference type="RefSeq" id="YP_009513964.1">
    <property type="nucleotide sequence ID" value="NC_000964.3"/>
</dbReference>
<evidence type="ECO:0000313" key="3">
    <source>
        <dbReference type="EMBL" id="SOX90562.1"/>
    </source>
</evidence>
<dbReference type="BioCyc" id="BSUB:BSU_18689-MONOMER"/>
<reference evidence="2" key="7">
    <citation type="submission" date="2020-04" db="EMBL/GenBank/DDBJ databases">
        <title>Phage recombination drives evolution of spore-forming Bacilli.</title>
        <authorList>
            <person name="Dragos A."/>
            <person name="Kovacs A.T."/>
        </authorList>
    </citation>
    <scope>NUCLEOTIDE SEQUENCE</scope>
    <source>
        <strain evidence="2">168</strain>
    </source>
</reference>
<reference evidence="3" key="4">
    <citation type="journal article" date="2013" name="Microbiology">
        <title>An updated metabolic view of the Bacillus subtilis 168 genome.</title>
        <authorList>
            <person name="Belda E."/>
            <person name="Sekowska A."/>
            <person name="Le Fevre F."/>
            <person name="Mornico D."/>
            <person name="Morgat A."/>
            <person name="Ouzounis C."/>
            <person name="Vallenet D."/>
            <person name="Medigue C."/>
            <person name="Danchin A."/>
        </authorList>
    </citation>
    <scope>NUCLEOTIDE SEQUENCE</scope>
    <source>
        <strain evidence="3">168</strain>
    </source>
</reference>
<protein>
    <submittedName>
        <fullName evidence="3">Uncharacterized protein</fullName>
    </submittedName>
</protein>
<proteinExistence type="predicted"/>
<reference evidence="3" key="8">
    <citation type="journal article" date="2023" name="Microb. Biotechnol.">
        <title>A model industrial workhorse: Bacillus subtilis strain 168 and its genome after a quarter of a century.</title>
        <authorList>
            <person name="Bremer E."/>
            <person name="Calteau A."/>
            <person name="Danchin A."/>
            <person name="Harwood C."/>
            <person name="Helmann J.D."/>
            <person name="Medigue C."/>
            <person name="Palsson B.O."/>
            <person name="Sekowska A."/>
            <person name="Vallenet D."/>
            <person name="Zuniga A."/>
            <person name="Zuniga C."/>
        </authorList>
    </citation>
    <scope>NUCLEOTIDE SEQUENCE</scope>
    <source>
        <strain evidence="3">168</strain>
    </source>
</reference>
<evidence type="ECO:0000313" key="2">
    <source>
        <dbReference type="EMBL" id="QJP88375.1"/>
    </source>
</evidence>
<dbReference type="EnsemblBacteria" id="SOX90562">
    <property type="protein sequence ID" value="SOX90562"/>
    <property type="gene ID" value="BSU_18689"/>
</dbReference>
<accession>A0A2K4Z9J4</accession>
<reference evidence="3" key="3">
    <citation type="submission" date="2009-01" db="EMBL/GenBank/DDBJ databases">
        <authorList>
            <consortium name="Institut Pasteur and Genoscope"/>
            <person name="Genoscope - C.E.A."/>
        </authorList>
    </citation>
    <scope>NUCLEOTIDE SEQUENCE</scope>
    <source>
        <strain evidence="3">168</strain>
    </source>
</reference>
<name>A0A2K4Z9J4_BACSU</name>
<keyword evidence="1" id="KW-0812">Transmembrane</keyword>
<dbReference type="GeneID" id="37862866"/>
<evidence type="ECO:0000313" key="4">
    <source>
        <dbReference type="Proteomes" id="UP000001570"/>
    </source>
</evidence>
<evidence type="ECO:0000256" key="1">
    <source>
        <dbReference type="SAM" id="Phobius"/>
    </source>
</evidence>
<dbReference type="OrthoDB" id="9872279at2"/>
<sequence>MKQKMHLRAVIRFNLVFRKHFNLSQKFRQSSVRSLALSYFLFGNILIVFSY</sequence>
<reference evidence="3 4" key="1">
    <citation type="journal article" date="1997" name="Nature">
        <title>The complete genome sequence of the Gram-positive bacterium Bacillus subtilis.</title>
        <authorList>
            <person name="Kunst F."/>
            <person name="Ogasawara N."/>
            <person name="Moszer I."/>
            <person name="Albertini A.M."/>
            <person name="Alloni G."/>
            <person name="Azevedo V."/>
            <person name="Bertero M.G."/>
            <person name="Bessieres P."/>
            <person name="Bolotin A."/>
            <person name="Borchert S."/>
            <person name="Borriss R."/>
            <person name="Boursier L."/>
            <person name="Brans A."/>
            <person name="Braun M."/>
            <person name="Brignell S.C."/>
            <person name="Bron S."/>
            <person name="Brouillet S."/>
            <person name="Bruschi C.V."/>
            <person name="Caldwell B."/>
            <person name="Capuano V."/>
            <person name="Carter N.M."/>
            <person name="Choi S.K."/>
            <person name="Codani J.J."/>
            <person name="Connerton I.F."/>
            <person name="Cummings N.J."/>
            <person name="Daniel R.A."/>
            <person name="Denizot F."/>
            <person name="Devine K.M."/>
            <person name="Dusterhoft A."/>
            <person name="Ehrlich S.D."/>
            <person name="Emmerson P.T."/>
            <person name="Entian K.D."/>
            <person name="Errington J."/>
            <person name="Fabret C."/>
            <person name="Ferrari E."/>
            <person name="Foulger D."/>
            <person name="Fritz C."/>
            <person name="Fujita M."/>
            <person name="Fujita Y."/>
            <person name="Fuma S."/>
            <person name="Galizzi A."/>
            <person name="Galleron N."/>
            <person name="Ghim S.Y."/>
            <person name="Glaser P."/>
            <person name="Goffeau A."/>
            <person name="Golightly E.J."/>
            <person name="Grandi G."/>
            <person name="Guiseppi G."/>
            <person name="Guy B.J."/>
            <person name="Haga K."/>
            <person name="Haiech J."/>
            <person name="Harwood C.R."/>
            <person name="Henaut A."/>
            <person name="Hilbert H."/>
            <person name="Holsappel S."/>
            <person name="Hosono S."/>
            <person name="Hullo M.F."/>
            <person name="Itaya M."/>
            <person name="Jones L."/>
            <person name="Joris B."/>
            <person name="Karamata D."/>
            <person name="Kasahara Y."/>
            <person name="Klaerr-Blanchard M."/>
            <person name="Klein C."/>
            <person name="Kobayashi Y."/>
            <person name="Koetter P."/>
            <person name="Koningstein G."/>
            <person name="Krogh S."/>
            <person name="Kumano M."/>
            <person name="Kurita K."/>
            <person name="Lapidus A."/>
            <person name="Lardinois S."/>
            <person name="Lauber J."/>
            <person name="Lazarevic V."/>
            <person name="Lee S.M."/>
            <person name="Levine A."/>
            <person name="Liu H."/>
            <person name="Masuda S."/>
            <person name="Mauel C."/>
            <person name="Medigue C."/>
            <person name="Medina N."/>
            <person name="Mellado R.P."/>
            <person name="Mizuno M."/>
            <person name="Moestl D."/>
            <person name="Nakai S."/>
            <person name="Noback M."/>
            <person name="Noone D."/>
            <person name="O'Reilly M."/>
            <person name="Ogawa K."/>
            <person name="Ogiwara A."/>
            <person name="Oudega B."/>
            <person name="Park S.H."/>
            <person name="Parro V."/>
            <person name="Pohl T.M."/>
            <person name="Portetelle D."/>
            <person name="Porwollik S."/>
            <person name="Prescott A.M."/>
            <person name="Presecan E."/>
            <person name="Pujic P."/>
            <person name="Purnelle B."/>
            <person name="Rapoport G."/>
            <person name="Rey M."/>
            <person name="Reynolds S."/>
            <person name="Rieger M."/>
            <person name="Rivolta C."/>
            <person name="Rocha E."/>
            <person name="Roche B."/>
            <person name="Rose M."/>
            <person name="Sadaie Y."/>
            <person name="Sato T."/>
            <person name="Scanlan E."/>
            <person name="Schleich S."/>
            <person name="Schroeter R."/>
            <person name="Scoffone F."/>
            <person name="Sekiguchi J."/>
            <person name="Sekowska A."/>
            <person name="Seror S.J."/>
            <person name="Serror P."/>
            <person name="Shin B.S."/>
            <person name="Soldo B."/>
            <person name="Sorokin A."/>
            <person name="Tacconi E."/>
            <person name="Takagi T."/>
            <person name="Takahashi H."/>
            <person name="Takemaru K."/>
            <person name="Takeuchi M."/>
            <person name="Tamakoshi A."/>
            <person name="Tanaka T."/>
            <person name="Terpstra P."/>
            <person name="Tognoni A."/>
            <person name="Tosato V."/>
            <person name="Uchiyama S."/>
            <person name="Vandenbol M."/>
            <person name="Vannier F."/>
            <person name="Vassarotti A."/>
            <person name="Viari A."/>
            <person name="Wambutt R."/>
            <person name="Wedler E."/>
            <person name="Wedler H."/>
            <person name="Weitzenegger T."/>
            <person name="Winters P."/>
            <person name="Wipat A."/>
            <person name="Yamamoto H."/>
            <person name="Yamane K."/>
            <person name="Yasumoto K."/>
            <person name="Yata K."/>
            <person name="Yoshida K."/>
            <person name="Yoshikawa H.F."/>
            <person name="Zumstein E."/>
            <person name="Yoshikawa H."/>
            <person name="Danchin A."/>
        </authorList>
    </citation>
    <scope>NUCLEOTIDE SEQUENCE [LARGE SCALE GENOMIC DNA]</scope>
    <source>
        <strain evidence="3 4">168</strain>
    </source>
</reference>